<dbReference type="InterPro" id="IPR050440">
    <property type="entry name" value="Laminin/Netrin_ECM"/>
</dbReference>
<dbReference type="AlphaFoldDB" id="A0ABD0MXX9"/>
<protein>
    <recommendedName>
        <fullName evidence="7">Laminin EGF-like domain-containing protein</fullName>
    </recommendedName>
</protein>
<keyword evidence="2" id="KW-0677">Repeat</keyword>
<name>A0ABD0MXX9_CIRMR</name>
<dbReference type="PANTHER" id="PTHR10574:SF233">
    <property type="entry name" value="LAMININ SUBUNIT BETA-1"/>
    <property type="match status" value="1"/>
</dbReference>
<organism evidence="8 9">
    <name type="scientific">Cirrhinus mrigala</name>
    <name type="common">Mrigala</name>
    <dbReference type="NCBI Taxonomy" id="683832"/>
    <lineage>
        <taxon>Eukaryota</taxon>
        <taxon>Metazoa</taxon>
        <taxon>Chordata</taxon>
        <taxon>Craniata</taxon>
        <taxon>Vertebrata</taxon>
        <taxon>Euteleostomi</taxon>
        <taxon>Actinopterygii</taxon>
        <taxon>Neopterygii</taxon>
        <taxon>Teleostei</taxon>
        <taxon>Ostariophysi</taxon>
        <taxon>Cypriniformes</taxon>
        <taxon>Cyprinidae</taxon>
        <taxon>Labeoninae</taxon>
        <taxon>Labeonini</taxon>
        <taxon>Cirrhinus</taxon>
    </lineage>
</organism>
<dbReference type="PROSITE" id="PS50027">
    <property type="entry name" value="EGF_LAM_2"/>
    <property type="match status" value="1"/>
</dbReference>
<dbReference type="Proteomes" id="UP001529510">
    <property type="component" value="Unassembled WGS sequence"/>
</dbReference>
<evidence type="ECO:0000256" key="2">
    <source>
        <dbReference type="ARBA" id="ARBA00022737"/>
    </source>
</evidence>
<keyword evidence="3 6" id="KW-1015">Disulfide bond</keyword>
<evidence type="ECO:0000313" key="8">
    <source>
        <dbReference type="EMBL" id="KAL0154832.1"/>
    </source>
</evidence>
<dbReference type="InterPro" id="IPR002049">
    <property type="entry name" value="LE_dom"/>
</dbReference>
<dbReference type="FunFam" id="2.10.25.10:FF:000188">
    <property type="entry name" value="Laminin subunit gamma 2"/>
    <property type="match status" value="1"/>
</dbReference>
<proteinExistence type="predicted"/>
<reference evidence="8 9" key="1">
    <citation type="submission" date="2024-05" db="EMBL/GenBank/DDBJ databases">
        <title>Genome sequencing and assembly of Indian major carp, Cirrhinus mrigala (Hamilton, 1822).</title>
        <authorList>
            <person name="Mohindra V."/>
            <person name="Chowdhury L.M."/>
            <person name="Lal K."/>
            <person name="Jena J.K."/>
        </authorList>
    </citation>
    <scope>NUCLEOTIDE SEQUENCE [LARGE SCALE GENOMIC DNA]</scope>
    <source>
        <strain evidence="8">CM1030</strain>
        <tissue evidence="8">Blood</tissue>
    </source>
</reference>
<evidence type="ECO:0000256" key="5">
    <source>
        <dbReference type="ARBA" id="ARBA00023292"/>
    </source>
</evidence>
<dbReference type="Gene3D" id="2.170.300.10">
    <property type="entry name" value="Tie2 ligand-binding domain superfamily"/>
    <property type="match status" value="1"/>
</dbReference>
<evidence type="ECO:0000256" key="3">
    <source>
        <dbReference type="ARBA" id="ARBA00023157"/>
    </source>
</evidence>
<dbReference type="SMART" id="SM00180">
    <property type="entry name" value="EGF_Lam"/>
    <property type="match status" value="1"/>
</dbReference>
<evidence type="ECO:0000256" key="6">
    <source>
        <dbReference type="PROSITE-ProRule" id="PRU00460"/>
    </source>
</evidence>
<evidence type="ECO:0000256" key="4">
    <source>
        <dbReference type="ARBA" id="ARBA00023180"/>
    </source>
</evidence>
<evidence type="ECO:0000313" key="9">
    <source>
        <dbReference type="Proteomes" id="UP001529510"/>
    </source>
</evidence>
<dbReference type="SUPFAM" id="SSF57196">
    <property type="entry name" value="EGF/Laminin"/>
    <property type="match status" value="1"/>
</dbReference>
<dbReference type="PANTHER" id="PTHR10574">
    <property type="entry name" value="NETRIN/LAMININ-RELATED"/>
    <property type="match status" value="1"/>
</dbReference>
<dbReference type="EMBL" id="JAMKFB020000025">
    <property type="protein sequence ID" value="KAL0154832.1"/>
    <property type="molecule type" value="Genomic_DNA"/>
</dbReference>
<feature type="non-terminal residue" evidence="8">
    <location>
        <position position="62"/>
    </location>
</feature>
<keyword evidence="1" id="KW-0732">Signal</keyword>
<keyword evidence="9" id="KW-1185">Reference proteome</keyword>
<dbReference type="PROSITE" id="PS01248">
    <property type="entry name" value="EGF_LAM_1"/>
    <property type="match status" value="1"/>
</dbReference>
<evidence type="ECO:0000256" key="1">
    <source>
        <dbReference type="ARBA" id="ARBA00022729"/>
    </source>
</evidence>
<comment type="caution">
    <text evidence="6">Lacks conserved residue(s) required for the propagation of feature annotation.</text>
</comment>
<comment type="caution">
    <text evidence="8">The sequence shown here is derived from an EMBL/GenBank/DDBJ whole genome shotgun (WGS) entry which is preliminary data.</text>
</comment>
<feature type="domain" description="Laminin EGF-like" evidence="7">
    <location>
        <begin position="1"/>
        <end position="62"/>
    </location>
</feature>
<dbReference type="Pfam" id="PF00053">
    <property type="entry name" value="EGF_laminin"/>
    <property type="match status" value="1"/>
</dbReference>
<feature type="disulfide bond" evidence="6">
    <location>
        <begin position="31"/>
        <end position="40"/>
    </location>
</feature>
<sequence length="62" mass="7024">CNCNHHSDSCHFDMAVYQASANVSGGVCDDCKHNTMGHKCEQCKPFFYQNPEKDIRDPNICE</sequence>
<dbReference type="CDD" id="cd00055">
    <property type="entry name" value="EGF_Lam"/>
    <property type="match status" value="1"/>
</dbReference>
<dbReference type="GO" id="GO:0005604">
    <property type="term" value="C:basement membrane"/>
    <property type="evidence" value="ECO:0007669"/>
    <property type="project" value="UniProtKB-ARBA"/>
</dbReference>
<keyword evidence="4" id="KW-0325">Glycoprotein</keyword>
<gene>
    <name evidence="8" type="ORF">M9458_049095</name>
</gene>
<feature type="non-terminal residue" evidence="8">
    <location>
        <position position="1"/>
    </location>
</feature>
<evidence type="ECO:0000259" key="7">
    <source>
        <dbReference type="PROSITE" id="PS50027"/>
    </source>
</evidence>
<accession>A0ABD0MXX9</accession>
<keyword evidence="5 6" id="KW-0424">Laminin EGF-like domain</keyword>